<evidence type="ECO:0000256" key="1">
    <source>
        <dbReference type="ARBA" id="ARBA00022801"/>
    </source>
</evidence>
<comment type="caution">
    <text evidence="4">The sequence shown here is derived from an EMBL/GenBank/DDBJ whole genome shotgun (WGS) entry which is preliminary data.</text>
</comment>
<dbReference type="InterPro" id="IPR029058">
    <property type="entry name" value="AB_hydrolase_fold"/>
</dbReference>
<feature type="domain" description="Alpha/beta hydrolase fold-3" evidence="3">
    <location>
        <begin position="58"/>
        <end position="153"/>
    </location>
</feature>
<feature type="chain" id="PRO_5005513684" evidence="2">
    <location>
        <begin position="21"/>
        <end position="295"/>
    </location>
</feature>
<organism evidence="4 5">
    <name type="scientific">Piscinibacter sakaiensis</name>
    <name type="common">Ideonella sakaiensis</name>
    <dbReference type="NCBI Taxonomy" id="1547922"/>
    <lineage>
        <taxon>Bacteria</taxon>
        <taxon>Pseudomonadati</taxon>
        <taxon>Pseudomonadota</taxon>
        <taxon>Betaproteobacteria</taxon>
        <taxon>Burkholderiales</taxon>
        <taxon>Sphaerotilaceae</taxon>
        <taxon>Piscinibacter</taxon>
    </lineage>
</organism>
<dbReference type="PANTHER" id="PTHR48081:SF9">
    <property type="entry name" value="CARBOXYLESTERASE"/>
    <property type="match status" value="1"/>
</dbReference>
<dbReference type="Proteomes" id="UP000037660">
    <property type="component" value="Unassembled WGS sequence"/>
</dbReference>
<feature type="signal peptide" evidence="2">
    <location>
        <begin position="1"/>
        <end position="20"/>
    </location>
</feature>
<reference evidence="4 5" key="2">
    <citation type="journal article" date="2016" name="Science">
        <title>A bacterium that degrades and assimilates poly(ethylene terephthalate).</title>
        <authorList>
            <person name="Yoshida S."/>
            <person name="Hiraga K."/>
            <person name="Takehana T."/>
            <person name="Taniguchi I."/>
            <person name="Yamaji H."/>
            <person name="Maeda Y."/>
            <person name="Toyohara K."/>
            <person name="Miyamoto K."/>
            <person name="Kimura Y."/>
            <person name="Oda K."/>
        </authorList>
    </citation>
    <scope>NUCLEOTIDE SEQUENCE [LARGE SCALE GENOMIC DNA]</scope>
    <source>
        <strain evidence="5">NBRC 110686 / TISTR 2288 / 201-F6</strain>
    </source>
</reference>
<dbReference type="PANTHER" id="PTHR48081">
    <property type="entry name" value="AB HYDROLASE SUPERFAMILY PROTEIN C4A8.06C"/>
    <property type="match status" value="1"/>
</dbReference>
<gene>
    <name evidence="4" type="ORF">ISF6_3176</name>
</gene>
<dbReference type="STRING" id="1547922.ISF6_3176"/>
<sequence>MLVAGLLGACSPTATLNALAATDSHRREDGLPYGTLPRQRYDLYRPNGAAPAGGWPMVVYFYGGSWRSGERADYRFVGEALAARGVLTLVADYRLYPEVRYPDFLRDGAAVLALTLERAGAWGGDPRRVFVMGHSAGAYIASMLALDERWLGERGHRPQALAGWIGLAGPYDFLPTTVQAIQPVFHHPQVPAGALSVEHVGPQAPPAFLAVAPDDRVVDPVRNTGHLADRLQAAGVPVRLARYPRTNHATLVGAYARPLRWLAPVLDDTLAFIDATPAAGRAAGAATAAVPTGRR</sequence>
<accession>A0A0K8P404</accession>
<dbReference type="InterPro" id="IPR050300">
    <property type="entry name" value="GDXG_lipolytic_enzyme"/>
</dbReference>
<keyword evidence="1" id="KW-0378">Hydrolase</keyword>
<dbReference type="AlphaFoldDB" id="A0A0K8P404"/>
<keyword evidence="2" id="KW-0732">Signal</keyword>
<evidence type="ECO:0000256" key="2">
    <source>
        <dbReference type="SAM" id="SignalP"/>
    </source>
</evidence>
<dbReference type="Pfam" id="PF07859">
    <property type="entry name" value="Abhydrolase_3"/>
    <property type="match status" value="1"/>
</dbReference>
<keyword evidence="5" id="KW-1185">Reference proteome</keyword>
<dbReference type="Gene3D" id="3.40.50.1820">
    <property type="entry name" value="alpha/beta hydrolase"/>
    <property type="match status" value="1"/>
</dbReference>
<dbReference type="SUPFAM" id="SSF53474">
    <property type="entry name" value="alpha/beta-Hydrolases"/>
    <property type="match status" value="1"/>
</dbReference>
<evidence type="ECO:0000313" key="4">
    <source>
        <dbReference type="EMBL" id="GAP37321.1"/>
    </source>
</evidence>
<dbReference type="EMBL" id="BBYR01000045">
    <property type="protein sequence ID" value="GAP37321.1"/>
    <property type="molecule type" value="Genomic_DNA"/>
</dbReference>
<dbReference type="GO" id="GO:0016787">
    <property type="term" value="F:hydrolase activity"/>
    <property type="evidence" value="ECO:0007669"/>
    <property type="project" value="UniProtKB-KW"/>
</dbReference>
<dbReference type="InterPro" id="IPR013094">
    <property type="entry name" value="AB_hydrolase_3"/>
</dbReference>
<evidence type="ECO:0000259" key="3">
    <source>
        <dbReference type="Pfam" id="PF07859"/>
    </source>
</evidence>
<protein>
    <submittedName>
        <fullName evidence="4">Esterase/lipase/thioesterase family protein</fullName>
    </submittedName>
</protein>
<proteinExistence type="predicted"/>
<name>A0A0K8P404_PISS1</name>
<reference evidence="5" key="1">
    <citation type="submission" date="2015-07" db="EMBL/GenBank/DDBJ databases">
        <title>Discovery of a poly(ethylene terephthalate assimilation.</title>
        <authorList>
            <person name="Yoshida S."/>
            <person name="Hiraga K."/>
            <person name="Takehana T."/>
            <person name="Taniguchi I."/>
            <person name="Yamaji H."/>
            <person name="Maeda Y."/>
            <person name="Toyohara K."/>
            <person name="Miyamoto K."/>
            <person name="Kimura Y."/>
            <person name="Oda K."/>
        </authorList>
    </citation>
    <scope>NUCLEOTIDE SEQUENCE [LARGE SCALE GENOMIC DNA]</scope>
    <source>
        <strain evidence="5">NBRC 110686 / TISTR 2288 / 201-F6</strain>
    </source>
</reference>
<evidence type="ECO:0000313" key="5">
    <source>
        <dbReference type="Proteomes" id="UP000037660"/>
    </source>
</evidence>